<dbReference type="Proteomes" id="UP000479710">
    <property type="component" value="Unassembled WGS sequence"/>
</dbReference>
<dbReference type="EMBL" id="SPHZ02000005">
    <property type="protein sequence ID" value="KAF0917835.1"/>
    <property type="molecule type" value="Genomic_DNA"/>
</dbReference>
<dbReference type="Gene3D" id="3.30.200.20">
    <property type="entry name" value="Phosphorylase Kinase, domain 1"/>
    <property type="match status" value="1"/>
</dbReference>
<organism evidence="25 26">
    <name type="scientific">Oryza meyeriana var. granulata</name>
    <dbReference type="NCBI Taxonomy" id="110450"/>
    <lineage>
        <taxon>Eukaryota</taxon>
        <taxon>Viridiplantae</taxon>
        <taxon>Streptophyta</taxon>
        <taxon>Embryophyta</taxon>
        <taxon>Tracheophyta</taxon>
        <taxon>Spermatophyta</taxon>
        <taxon>Magnoliopsida</taxon>
        <taxon>Liliopsida</taxon>
        <taxon>Poales</taxon>
        <taxon>Poaceae</taxon>
        <taxon>BOP clade</taxon>
        <taxon>Oryzoideae</taxon>
        <taxon>Oryzeae</taxon>
        <taxon>Oryzinae</taxon>
        <taxon>Oryza</taxon>
        <taxon>Oryza meyeriana</taxon>
    </lineage>
</organism>
<evidence type="ECO:0000256" key="16">
    <source>
        <dbReference type="ARBA" id="ARBA00023136"/>
    </source>
</evidence>
<evidence type="ECO:0000256" key="13">
    <source>
        <dbReference type="ARBA" id="ARBA00022777"/>
    </source>
</evidence>
<dbReference type="FunFam" id="1.10.510.10:FF:000358">
    <property type="entry name" value="Putative leucine-rich repeat receptor-like serine/threonine-protein kinase"/>
    <property type="match status" value="1"/>
</dbReference>
<feature type="domain" description="Protein kinase" evidence="24">
    <location>
        <begin position="771"/>
        <end position="1063"/>
    </location>
</feature>
<evidence type="ECO:0000256" key="17">
    <source>
        <dbReference type="ARBA" id="ARBA00023170"/>
    </source>
</evidence>
<keyword evidence="13" id="KW-0418">Kinase</keyword>
<keyword evidence="11" id="KW-0677">Repeat</keyword>
<dbReference type="FunFam" id="3.80.10.10:FF:000299">
    <property type="entry name" value="Piriformospora indica-insensitive protein 2"/>
    <property type="match status" value="1"/>
</dbReference>
<dbReference type="FunFam" id="3.80.10.10:FF:000095">
    <property type="entry name" value="LRR receptor-like serine/threonine-protein kinase GSO1"/>
    <property type="match status" value="2"/>
</dbReference>
<comment type="catalytic activity">
    <reaction evidence="19">
        <text>L-threonyl-[protein] + ATP = O-phospho-L-threonyl-[protein] + ADP + H(+)</text>
        <dbReference type="Rhea" id="RHEA:46608"/>
        <dbReference type="Rhea" id="RHEA-COMP:11060"/>
        <dbReference type="Rhea" id="RHEA-COMP:11605"/>
        <dbReference type="ChEBI" id="CHEBI:15378"/>
        <dbReference type="ChEBI" id="CHEBI:30013"/>
        <dbReference type="ChEBI" id="CHEBI:30616"/>
        <dbReference type="ChEBI" id="CHEBI:61977"/>
        <dbReference type="ChEBI" id="CHEBI:456216"/>
        <dbReference type="EC" id="2.7.11.1"/>
    </reaction>
</comment>
<accession>A0A6G1DY80</accession>
<dbReference type="InterPro" id="IPR013210">
    <property type="entry name" value="LRR_N_plant-typ"/>
</dbReference>
<evidence type="ECO:0000256" key="22">
    <source>
        <dbReference type="SAM" id="Phobius"/>
    </source>
</evidence>
<evidence type="ECO:0000256" key="5">
    <source>
        <dbReference type="ARBA" id="ARBA00022527"/>
    </source>
</evidence>
<keyword evidence="12 21" id="KW-0547">Nucleotide-binding</keyword>
<evidence type="ECO:0000256" key="23">
    <source>
        <dbReference type="SAM" id="SignalP"/>
    </source>
</evidence>
<evidence type="ECO:0000256" key="21">
    <source>
        <dbReference type="PROSITE-ProRule" id="PRU10141"/>
    </source>
</evidence>
<keyword evidence="9 22" id="KW-0812">Transmembrane</keyword>
<proteinExistence type="inferred from homology"/>
<evidence type="ECO:0000256" key="15">
    <source>
        <dbReference type="ARBA" id="ARBA00022989"/>
    </source>
</evidence>
<evidence type="ECO:0000256" key="4">
    <source>
        <dbReference type="ARBA" id="ARBA00022475"/>
    </source>
</evidence>
<dbReference type="PANTHER" id="PTHR48056:SF73">
    <property type="entry name" value="LRR RECEPTOR-LIKE SERINE_THREONINE-PROTEIN KINASE EFR"/>
    <property type="match status" value="1"/>
</dbReference>
<dbReference type="PROSITE" id="PS50011">
    <property type="entry name" value="PROTEIN_KINASE_DOM"/>
    <property type="match status" value="1"/>
</dbReference>
<dbReference type="GO" id="GO:0033612">
    <property type="term" value="F:receptor serine/threonine kinase binding"/>
    <property type="evidence" value="ECO:0007669"/>
    <property type="project" value="TreeGrafter"/>
</dbReference>
<keyword evidence="7" id="KW-0433">Leucine-rich repeat</keyword>
<evidence type="ECO:0000256" key="6">
    <source>
        <dbReference type="ARBA" id="ARBA00022553"/>
    </source>
</evidence>
<reference evidence="25 26" key="1">
    <citation type="submission" date="2019-11" db="EMBL/GenBank/DDBJ databases">
        <title>Whole genome sequence of Oryza granulata.</title>
        <authorList>
            <person name="Li W."/>
        </authorList>
    </citation>
    <scope>NUCLEOTIDE SEQUENCE [LARGE SCALE GENOMIC DNA]</scope>
    <source>
        <strain evidence="26">cv. Menghai</strain>
        <tissue evidence="25">Leaf</tissue>
    </source>
</reference>
<feature type="chain" id="PRO_5026260963" description="non-specific serine/threonine protein kinase" evidence="23">
    <location>
        <begin position="19"/>
        <end position="1068"/>
    </location>
</feature>
<feature type="transmembrane region" description="Helical" evidence="22">
    <location>
        <begin position="712"/>
        <end position="735"/>
    </location>
</feature>
<keyword evidence="4" id="KW-1003">Cell membrane</keyword>
<dbReference type="GO" id="GO:0005524">
    <property type="term" value="F:ATP binding"/>
    <property type="evidence" value="ECO:0007669"/>
    <property type="project" value="UniProtKB-UniRule"/>
</dbReference>
<evidence type="ECO:0000256" key="3">
    <source>
        <dbReference type="ARBA" id="ARBA00012513"/>
    </source>
</evidence>
<dbReference type="InterPro" id="IPR032675">
    <property type="entry name" value="LRR_dom_sf"/>
</dbReference>
<dbReference type="InterPro" id="IPR008271">
    <property type="entry name" value="Ser/Thr_kinase_AS"/>
</dbReference>
<evidence type="ECO:0000256" key="11">
    <source>
        <dbReference type="ARBA" id="ARBA00022737"/>
    </source>
</evidence>
<feature type="signal peptide" evidence="23">
    <location>
        <begin position="1"/>
        <end position="18"/>
    </location>
</feature>
<dbReference type="InterPro" id="IPR017441">
    <property type="entry name" value="Protein_kinase_ATP_BS"/>
</dbReference>
<comment type="caution">
    <text evidence="25">The sequence shown here is derived from an EMBL/GenBank/DDBJ whole genome shotgun (WGS) entry which is preliminary data.</text>
</comment>
<dbReference type="Pfam" id="PF00560">
    <property type="entry name" value="LRR_1"/>
    <property type="match status" value="5"/>
</dbReference>
<keyword evidence="16 22" id="KW-0472">Membrane</keyword>
<evidence type="ECO:0000256" key="2">
    <source>
        <dbReference type="ARBA" id="ARBA00008684"/>
    </source>
</evidence>
<keyword evidence="14 21" id="KW-0067">ATP-binding</keyword>
<keyword evidence="8" id="KW-0808">Transferase</keyword>
<keyword evidence="5" id="KW-0723">Serine/threonine-protein kinase</keyword>
<keyword evidence="15 22" id="KW-1133">Transmembrane helix</keyword>
<gene>
    <name evidence="25" type="ORF">E2562_021500</name>
</gene>
<evidence type="ECO:0000256" key="20">
    <source>
        <dbReference type="ARBA" id="ARBA00048679"/>
    </source>
</evidence>
<dbReference type="FunFam" id="3.30.200.20:FF:000661">
    <property type="entry name" value="Serine-threonine protein kinase plant-type"/>
    <property type="match status" value="1"/>
</dbReference>
<dbReference type="SUPFAM" id="SSF56112">
    <property type="entry name" value="Protein kinase-like (PK-like)"/>
    <property type="match status" value="1"/>
</dbReference>
<dbReference type="SMART" id="SM00369">
    <property type="entry name" value="LRR_TYP"/>
    <property type="match status" value="12"/>
</dbReference>
<evidence type="ECO:0000256" key="9">
    <source>
        <dbReference type="ARBA" id="ARBA00022692"/>
    </source>
</evidence>
<evidence type="ECO:0000256" key="1">
    <source>
        <dbReference type="ARBA" id="ARBA00004162"/>
    </source>
</evidence>
<sequence>MALFFHLAVLMAAPLLVANAPMFASASNADDLSALLAFRARVSDPRSVLRGNWTAATPYCAWVGVTCGHRHRLRVTALELAGVPLAGSLAPELGGLTFLSSLNLSNAELSGPIPNELGQLPRLLSLDLSSNHISGNLPSALGNLTVLEILDLDSNNLTGEIPPELHNLQNILYLDLSRNDLSGQIPHGLFNGTSQLVFLNLAHNKLTGNIPGAIGFLPNIQMLALSWNQLSGPIPTSLFNMSSLEVMHLSTNNLSGFLPDNESFSLPMLQSVNLYKNQLTGIVPQRFGACKNLQKFILAYNGFTGGIRPWLASMPQLMEVSLGGNDLSGEIPAGLGNLTSLTHLDFTTSNLHGKIPPELGQLTQLQWLNLEMNNLTGTIPTSIRNLSMISILDISFNSLTGQVPRSIFGQDLTELYIAENKLSGNVNFMADLSSCKSLKYLVMNTNYFTGSIPNSIGNLSSLQIFRAFENQITGNIPNMLMTNQSNMMFMDLRNNRFTGEIPVSITEMKSLKMIDFSSNELVGTIPANIGESNLFALGLAYNKLHGPIPDSISNLSHLQTLELSNNQLTSAIPMGLWGLQNIVGLDLSGNGLTGSLLEQVGNLKAITFMNLSSNQFSGNLPASLGLLSTLTYLDLSYNSFSGTIPKSFANLSSLTTLNLSFNRLNGQIPMGGVFTNITLQSLRGNTALCGLPRLGFPHCENDLVRQGKKSRLLKIVLIPSILATGIIAICLLFSIKFCTGKKLRDLPTTSLEANNYKAISYYELVRATNNFNSDHLLGAGSFGKVFKGNLDNEQIVAIKVLNMDMERATMSFDVECRVLRMARHRNLVRILTTCSNLDFKALVLQYMPNGSLDEWLLYSDRHCLGLMQRVKIMLDVALAMAYLHHEHFEVVLHCDLKPSNVLLDADMTACITDFGIARLLLGDDTSIFSRSMPGTVGYMAPEYGSTGKASRKSDVFSYGIMLLEVFTGKKPTDNMFAGELSLREWVNRALPSRLADVVDPAISLYDDTSSGDLQGVSWPNGEDSTGNGSCLAQLLDLGLQCTRDLPEDRMTMKDVAAKLHRIKVVLEA</sequence>
<dbReference type="SUPFAM" id="SSF52047">
    <property type="entry name" value="RNI-like"/>
    <property type="match status" value="1"/>
</dbReference>
<dbReference type="InterPro" id="IPR000719">
    <property type="entry name" value="Prot_kinase_dom"/>
</dbReference>
<dbReference type="Gene3D" id="3.80.10.10">
    <property type="entry name" value="Ribonuclease Inhibitor"/>
    <property type="match status" value="4"/>
</dbReference>
<evidence type="ECO:0000256" key="18">
    <source>
        <dbReference type="ARBA" id="ARBA00023180"/>
    </source>
</evidence>
<evidence type="ECO:0000313" key="26">
    <source>
        <dbReference type="Proteomes" id="UP000479710"/>
    </source>
</evidence>
<evidence type="ECO:0000259" key="24">
    <source>
        <dbReference type="PROSITE" id="PS50011"/>
    </source>
</evidence>
<dbReference type="InterPro" id="IPR050647">
    <property type="entry name" value="Plant_LRR-RLKs"/>
</dbReference>
<dbReference type="PRINTS" id="PR00019">
    <property type="entry name" value="LEURICHRPT"/>
</dbReference>
<evidence type="ECO:0000256" key="10">
    <source>
        <dbReference type="ARBA" id="ARBA00022729"/>
    </source>
</evidence>
<keyword evidence="18" id="KW-0325">Glycoprotein</keyword>
<evidence type="ECO:0000313" key="25">
    <source>
        <dbReference type="EMBL" id="KAF0917835.1"/>
    </source>
</evidence>
<dbReference type="OrthoDB" id="681904at2759"/>
<keyword evidence="10 23" id="KW-0732">Signal</keyword>
<keyword evidence="6" id="KW-0597">Phosphoprotein</keyword>
<comment type="subcellular location">
    <subcellularLocation>
        <location evidence="1">Cell membrane</location>
        <topology evidence="1">Single-pass membrane protein</topology>
    </subcellularLocation>
</comment>
<feature type="binding site" evidence="21">
    <location>
        <position position="799"/>
    </location>
    <ligand>
        <name>ATP</name>
        <dbReference type="ChEBI" id="CHEBI:30616"/>
    </ligand>
</feature>
<dbReference type="GO" id="GO:0004674">
    <property type="term" value="F:protein serine/threonine kinase activity"/>
    <property type="evidence" value="ECO:0007669"/>
    <property type="project" value="UniProtKB-KW"/>
</dbReference>
<dbReference type="Pfam" id="PF08263">
    <property type="entry name" value="LRRNT_2"/>
    <property type="match status" value="1"/>
</dbReference>
<dbReference type="SMART" id="SM00220">
    <property type="entry name" value="S_TKc"/>
    <property type="match status" value="1"/>
</dbReference>
<evidence type="ECO:0000256" key="14">
    <source>
        <dbReference type="ARBA" id="ARBA00022840"/>
    </source>
</evidence>
<evidence type="ECO:0000256" key="7">
    <source>
        <dbReference type="ARBA" id="ARBA00022614"/>
    </source>
</evidence>
<comment type="catalytic activity">
    <reaction evidence="20">
        <text>L-seryl-[protein] + ATP = O-phospho-L-seryl-[protein] + ADP + H(+)</text>
        <dbReference type="Rhea" id="RHEA:17989"/>
        <dbReference type="Rhea" id="RHEA-COMP:9863"/>
        <dbReference type="Rhea" id="RHEA-COMP:11604"/>
        <dbReference type="ChEBI" id="CHEBI:15378"/>
        <dbReference type="ChEBI" id="CHEBI:29999"/>
        <dbReference type="ChEBI" id="CHEBI:30616"/>
        <dbReference type="ChEBI" id="CHEBI:83421"/>
        <dbReference type="ChEBI" id="CHEBI:456216"/>
        <dbReference type="EC" id="2.7.11.1"/>
    </reaction>
</comment>
<dbReference type="PROSITE" id="PS00108">
    <property type="entry name" value="PROTEIN_KINASE_ST"/>
    <property type="match status" value="1"/>
</dbReference>
<dbReference type="EC" id="2.7.11.1" evidence="3"/>
<name>A0A6G1DY80_9ORYZ</name>
<protein>
    <recommendedName>
        <fullName evidence="3">non-specific serine/threonine protein kinase</fullName>
        <ecNumber evidence="3">2.7.11.1</ecNumber>
    </recommendedName>
</protein>
<dbReference type="PROSITE" id="PS00107">
    <property type="entry name" value="PROTEIN_KINASE_ATP"/>
    <property type="match status" value="1"/>
</dbReference>
<keyword evidence="17" id="KW-0675">Receptor</keyword>
<comment type="similarity">
    <text evidence="2">Belongs to the protein kinase superfamily. Ser/Thr protein kinase family.</text>
</comment>
<dbReference type="Gene3D" id="1.10.510.10">
    <property type="entry name" value="Transferase(Phosphotransferase) domain 1"/>
    <property type="match status" value="1"/>
</dbReference>
<evidence type="ECO:0000256" key="8">
    <source>
        <dbReference type="ARBA" id="ARBA00022679"/>
    </source>
</evidence>
<dbReference type="InterPro" id="IPR011009">
    <property type="entry name" value="Kinase-like_dom_sf"/>
</dbReference>
<evidence type="ECO:0000256" key="19">
    <source>
        <dbReference type="ARBA" id="ARBA00047899"/>
    </source>
</evidence>
<dbReference type="Pfam" id="PF07714">
    <property type="entry name" value="PK_Tyr_Ser-Thr"/>
    <property type="match status" value="1"/>
</dbReference>
<evidence type="ECO:0000256" key="12">
    <source>
        <dbReference type="ARBA" id="ARBA00022741"/>
    </source>
</evidence>
<keyword evidence="26" id="KW-1185">Reference proteome</keyword>
<dbReference type="Pfam" id="PF13855">
    <property type="entry name" value="LRR_8"/>
    <property type="match status" value="3"/>
</dbReference>
<dbReference type="PANTHER" id="PTHR48056">
    <property type="entry name" value="LRR RECEPTOR-LIKE SERINE/THREONINE-PROTEIN KINASE-RELATED"/>
    <property type="match status" value="1"/>
</dbReference>
<dbReference type="InterPro" id="IPR001611">
    <property type="entry name" value="Leu-rich_rpt"/>
</dbReference>
<dbReference type="InterPro" id="IPR003591">
    <property type="entry name" value="Leu-rich_rpt_typical-subtyp"/>
</dbReference>
<dbReference type="AlphaFoldDB" id="A0A6G1DY80"/>
<dbReference type="SUPFAM" id="SSF52058">
    <property type="entry name" value="L domain-like"/>
    <property type="match status" value="1"/>
</dbReference>
<dbReference type="InterPro" id="IPR001245">
    <property type="entry name" value="Ser-Thr/Tyr_kinase_cat_dom"/>
</dbReference>
<dbReference type="GO" id="GO:0005886">
    <property type="term" value="C:plasma membrane"/>
    <property type="evidence" value="ECO:0007669"/>
    <property type="project" value="UniProtKB-SubCell"/>
</dbReference>